<dbReference type="PROSITE" id="PS00141">
    <property type="entry name" value="ASP_PROTEASE"/>
    <property type="match status" value="1"/>
</dbReference>
<dbReference type="SUPFAM" id="SSF50630">
    <property type="entry name" value="Acid proteases"/>
    <property type="match status" value="2"/>
</dbReference>
<comment type="caution">
    <text evidence="3">The sequence shown here is derived from an EMBL/GenBank/DDBJ whole genome shotgun (WGS) entry which is preliminary data.</text>
</comment>
<name>A0AAN9TAQ9_9HEMI</name>
<evidence type="ECO:0000259" key="2">
    <source>
        <dbReference type="PROSITE" id="PS50175"/>
    </source>
</evidence>
<evidence type="ECO:0000313" key="4">
    <source>
        <dbReference type="Proteomes" id="UP001367676"/>
    </source>
</evidence>
<organism evidence="3 4">
    <name type="scientific">Parthenolecanium corni</name>
    <dbReference type="NCBI Taxonomy" id="536013"/>
    <lineage>
        <taxon>Eukaryota</taxon>
        <taxon>Metazoa</taxon>
        <taxon>Ecdysozoa</taxon>
        <taxon>Arthropoda</taxon>
        <taxon>Hexapoda</taxon>
        <taxon>Insecta</taxon>
        <taxon>Pterygota</taxon>
        <taxon>Neoptera</taxon>
        <taxon>Paraneoptera</taxon>
        <taxon>Hemiptera</taxon>
        <taxon>Sternorrhyncha</taxon>
        <taxon>Coccoidea</taxon>
        <taxon>Coccidae</taxon>
        <taxon>Parthenolecanium</taxon>
    </lineage>
</organism>
<sequence>MSETDYRIFARDAISGEHLLIDTGADVSVLKATPEERPWCRTTHPLYDAEGNTIETYGYKVCQLDLGLQRYLHWPFIVAKVVNSIIGCDFLDHFHMMPDICEQRLIDRSHGWWVKNAGPTTKTNASTNLIRGFKLETQESEYKRLFVEKMFNSHKRLYVEEMISKELWLIDSGAQDTFIKPTDEERLQKIYTENVQSAAGLPVTIYGSKWKDFDFGFGYKVYWPCLIANVKDNIIGADLMGACGLKPDVQNRLLINKDWNKTVQCYYK</sequence>
<dbReference type="InterPro" id="IPR021109">
    <property type="entry name" value="Peptidase_aspartic_dom_sf"/>
</dbReference>
<dbReference type="InterPro" id="IPR018061">
    <property type="entry name" value="Retropepsins"/>
</dbReference>
<dbReference type="AlphaFoldDB" id="A0AAN9TAQ9"/>
<reference evidence="3 4" key="1">
    <citation type="submission" date="2024-03" db="EMBL/GenBank/DDBJ databases">
        <title>Adaptation during the transition from Ophiocordyceps entomopathogen to insect associate is accompanied by gene loss and intensified selection.</title>
        <authorList>
            <person name="Ward C.M."/>
            <person name="Onetto C.A."/>
            <person name="Borneman A.R."/>
        </authorList>
    </citation>
    <scope>NUCLEOTIDE SEQUENCE [LARGE SCALE GENOMIC DNA]</scope>
    <source>
        <strain evidence="3">AWRI1</strain>
        <tissue evidence="3">Single Adult Female</tissue>
    </source>
</reference>
<dbReference type="EMBL" id="JBBCAQ010000034">
    <property type="protein sequence ID" value="KAK7580523.1"/>
    <property type="molecule type" value="Genomic_DNA"/>
</dbReference>
<accession>A0AAN9TAQ9</accession>
<dbReference type="Pfam" id="PF00077">
    <property type="entry name" value="RVP"/>
    <property type="match status" value="1"/>
</dbReference>
<protein>
    <recommendedName>
        <fullName evidence="2">Peptidase A2 domain-containing protein</fullName>
    </recommendedName>
</protein>
<dbReference type="Gene3D" id="2.40.70.10">
    <property type="entry name" value="Acid Proteases"/>
    <property type="match status" value="1"/>
</dbReference>
<dbReference type="InterPro" id="IPR001995">
    <property type="entry name" value="Peptidase_A2_cat"/>
</dbReference>
<dbReference type="Proteomes" id="UP001367676">
    <property type="component" value="Unassembled WGS sequence"/>
</dbReference>
<proteinExistence type="predicted"/>
<keyword evidence="1" id="KW-0378">Hydrolase</keyword>
<dbReference type="PROSITE" id="PS50175">
    <property type="entry name" value="ASP_PROT_RETROV"/>
    <property type="match status" value="1"/>
</dbReference>
<feature type="domain" description="Peptidase A2" evidence="2">
    <location>
        <begin position="17"/>
        <end position="90"/>
    </location>
</feature>
<evidence type="ECO:0000256" key="1">
    <source>
        <dbReference type="ARBA" id="ARBA00022801"/>
    </source>
</evidence>
<keyword evidence="4" id="KW-1185">Reference proteome</keyword>
<dbReference type="GO" id="GO:0006508">
    <property type="term" value="P:proteolysis"/>
    <property type="evidence" value="ECO:0007669"/>
    <property type="project" value="InterPro"/>
</dbReference>
<dbReference type="GO" id="GO:0004190">
    <property type="term" value="F:aspartic-type endopeptidase activity"/>
    <property type="evidence" value="ECO:0007669"/>
    <property type="project" value="InterPro"/>
</dbReference>
<dbReference type="InterPro" id="IPR001969">
    <property type="entry name" value="Aspartic_peptidase_AS"/>
</dbReference>
<evidence type="ECO:0000313" key="3">
    <source>
        <dbReference type="EMBL" id="KAK7580523.1"/>
    </source>
</evidence>
<gene>
    <name evidence="3" type="ORF">V9T40_001152</name>
</gene>